<organism evidence="2 3">
    <name type="scientific">Xylaria hypoxylon</name>
    <dbReference type="NCBI Taxonomy" id="37992"/>
    <lineage>
        <taxon>Eukaryota</taxon>
        <taxon>Fungi</taxon>
        <taxon>Dikarya</taxon>
        <taxon>Ascomycota</taxon>
        <taxon>Pezizomycotina</taxon>
        <taxon>Sordariomycetes</taxon>
        <taxon>Xylariomycetidae</taxon>
        <taxon>Xylariales</taxon>
        <taxon>Xylariaceae</taxon>
        <taxon>Xylaria</taxon>
    </lineage>
</organism>
<feature type="transmembrane region" description="Helical" evidence="1">
    <location>
        <begin position="289"/>
        <end position="307"/>
    </location>
</feature>
<dbReference type="OrthoDB" id="5243020at2759"/>
<feature type="transmembrane region" description="Helical" evidence="1">
    <location>
        <begin position="99"/>
        <end position="120"/>
    </location>
</feature>
<keyword evidence="1" id="KW-0472">Membrane</keyword>
<comment type="caution">
    <text evidence="2">The sequence shown here is derived from an EMBL/GenBank/DDBJ whole genome shotgun (WGS) entry which is preliminary data.</text>
</comment>
<feature type="transmembrane region" description="Helical" evidence="1">
    <location>
        <begin position="250"/>
        <end position="269"/>
    </location>
</feature>
<dbReference type="Proteomes" id="UP000297716">
    <property type="component" value="Unassembled WGS sequence"/>
</dbReference>
<dbReference type="AlphaFoldDB" id="A0A4Z0YWR8"/>
<keyword evidence="1" id="KW-0812">Transmembrane</keyword>
<protein>
    <recommendedName>
        <fullName evidence="4">DUF2157 domain-containing protein</fullName>
    </recommendedName>
</protein>
<gene>
    <name evidence="2" type="ORF">E0Z10_g4924</name>
</gene>
<feature type="transmembrane region" description="Helical" evidence="1">
    <location>
        <begin position="338"/>
        <end position="358"/>
    </location>
</feature>
<keyword evidence="1" id="KW-1133">Transmembrane helix</keyword>
<feature type="transmembrane region" description="Helical" evidence="1">
    <location>
        <begin position="69"/>
        <end position="87"/>
    </location>
</feature>
<evidence type="ECO:0000256" key="1">
    <source>
        <dbReference type="SAM" id="Phobius"/>
    </source>
</evidence>
<sequence length="376" mass="42058">MGYLDTTMASSNSNRQLELTATQADVVKKALQYWSHSRLVSANFADDLLATVQVVEEQHDFDWNNFAKYTFRLAVICLAIAIASLVFDNVVPRIIKRILALPATVRVTATSALAITMHVWGYQRSWTVPQEVYLNETIHSLGALLFGLAALQLGVALEADKSENLHICHNIELSLALTYGVSAVLVQSNFIWSCGMIILSIWFGSWSAYSGGTYYLGMNYPLRSVLFGAGLIVVSSFMRDHPLTATLWSATRTWGMLYLFIALWILSLFGNDKLLGDNLVGHGRLRRMAFWSIGFLCAATTAIWHGLRFGDSTTKGFGLTFLGINLYTKFFEFCWSKWYKSVFFAMLALSLGLVGRYAEFVNTVLHEQYSSLQGHV</sequence>
<reference evidence="2 3" key="1">
    <citation type="submission" date="2019-03" db="EMBL/GenBank/DDBJ databases">
        <title>Draft genome sequence of Xylaria hypoxylon DSM 108379, a ubiquitous saprotrophic-parasitic fungi on hardwood.</title>
        <authorList>
            <person name="Buettner E."/>
            <person name="Leonhardt S."/>
            <person name="Gebauer A.M."/>
            <person name="Liers C."/>
            <person name="Hofrichter M."/>
            <person name="Kellner H."/>
        </authorList>
    </citation>
    <scope>NUCLEOTIDE SEQUENCE [LARGE SCALE GENOMIC DNA]</scope>
    <source>
        <strain evidence="2 3">DSM 108379</strain>
    </source>
</reference>
<name>A0A4Z0YWR8_9PEZI</name>
<evidence type="ECO:0008006" key="4">
    <source>
        <dbReference type="Google" id="ProtNLM"/>
    </source>
</evidence>
<evidence type="ECO:0000313" key="2">
    <source>
        <dbReference type="EMBL" id="TGJ83841.1"/>
    </source>
</evidence>
<keyword evidence="3" id="KW-1185">Reference proteome</keyword>
<proteinExistence type="predicted"/>
<dbReference type="EMBL" id="SKBN01000082">
    <property type="protein sequence ID" value="TGJ83841.1"/>
    <property type="molecule type" value="Genomic_DNA"/>
</dbReference>
<feature type="transmembrane region" description="Helical" evidence="1">
    <location>
        <begin position="222"/>
        <end position="238"/>
    </location>
</feature>
<evidence type="ECO:0000313" key="3">
    <source>
        <dbReference type="Proteomes" id="UP000297716"/>
    </source>
</evidence>
<accession>A0A4Z0YWR8</accession>
<feature type="transmembrane region" description="Helical" evidence="1">
    <location>
        <begin position="177"/>
        <end position="202"/>
    </location>
</feature>